<dbReference type="EMBL" id="CH476618">
    <property type="protein sequence ID" value="EEP81424.1"/>
    <property type="molecule type" value="Genomic_DNA"/>
</dbReference>
<dbReference type="Proteomes" id="UP000002058">
    <property type="component" value="Unassembled WGS sequence"/>
</dbReference>
<keyword evidence="4" id="KW-1185">Reference proteome</keyword>
<feature type="compositionally biased region" description="Low complexity" evidence="1">
    <location>
        <begin position="120"/>
        <end position="133"/>
    </location>
</feature>
<feature type="region of interest" description="Disordered" evidence="1">
    <location>
        <begin position="17"/>
        <end position="43"/>
    </location>
</feature>
<reference evidence="4" key="1">
    <citation type="journal article" date="2009" name="Genome Res.">
        <title>Comparative genomic analyses of the human fungal pathogens Coccidioides and their relatives.</title>
        <authorList>
            <person name="Sharpton T.J."/>
            <person name="Stajich J.E."/>
            <person name="Rounsley S.D."/>
            <person name="Gardner M.J."/>
            <person name="Wortman J.R."/>
            <person name="Jordar V.S."/>
            <person name="Maiti R."/>
            <person name="Kodira C.D."/>
            <person name="Neafsey D.E."/>
            <person name="Zeng Q."/>
            <person name="Hung C.-Y."/>
            <person name="McMahan C."/>
            <person name="Muszewska A."/>
            <person name="Grynberg M."/>
            <person name="Mandel M.A."/>
            <person name="Kellner E.M."/>
            <person name="Barker B.M."/>
            <person name="Galgiani J.N."/>
            <person name="Orbach M.J."/>
            <person name="Kirkland T.N."/>
            <person name="Cole G.T."/>
            <person name="Henn M.R."/>
            <person name="Birren B.W."/>
            <person name="Taylor J.W."/>
        </authorList>
    </citation>
    <scope>NUCLEOTIDE SEQUENCE [LARGE SCALE GENOMIC DNA]</scope>
    <source>
        <strain evidence="4">UAMH 1704</strain>
    </source>
</reference>
<feature type="region of interest" description="Disordered" evidence="1">
    <location>
        <begin position="112"/>
        <end position="142"/>
    </location>
</feature>
<evidence type="ECO:0000259" key="2">
    <source>
        <dbReference type="Pfam" id="PF13391"/>
    </source>
</evidence>
<sequence length="372" mass="42314">MPPRKRLSSAAAASRQAKRARLALPEPDSGLPFSPAGPDSEFQDPMRQSLLEEIEAILKLEHGSDYTVPVEVWAALWLSDIENLRVFKTQHPPLLNASLRIQNLAQELLKSWNQRKRSRSTTSSPARTPNPSTGRSARPSRIASSLHEHIPSVIERLKNLSTSEPRLRRSDREKNLCKSRDNTRCVVTHMPEIVEVAHIYPYPMSSLPRNDSFWGSLQVFWSEERIKQWKAAVFTERSTKACYNLITFDPLVHACWGRALFALKPLDVAEDQKSMQVQFFWLRNYPRRPAQSITSRPELPASLDGNLADLCLFDCITDKVIVSGTVLTLHTDDPETKPLPSIALLEMQWFLHRLTAMSGAANVFSKRRRLEM</sequence>
<evidence type="ECO:0000313" key="3">
    <source>
        <dbReference type="EMBL" id="EEP81424.1"/>
    </source>
</evidence>
<organism evidence="3 4">
    <name type="scientific">Uncinocarpus reesii (strain UAMH 1704)</name>
    <dbReference type="NCBI Taxonomy" id="336963"/>
    <lineage>
        <taxon>Eukaryota</taxon>
        <taxon>Fungi</taxon>
        <taxon>Dikarya</taxon>
        <taxon>Ascomycota</taxon>
        <taxon>Pezizomycotina</taxon>
        <taxon>Eurotiomycetes</taxon>
        <taxon>Eurotiomycetidae</taxon>
        <taxon>Onygenales</taxon>
        <taxon>Onygenaceae</taxon>
        <taxon>Uncinocarpus</taxon>
    </lineage>
</organism>
<feature type="domain" description="HNH nuclease" evidence="2">
    <location>
        <begin position="185"/>
        <end position="263"/>
    </location>
</feature>
<dbReference type="InterPro" id="IPR003615">
    <property type="entry name" value="HNH_nuc"/>
</dbReference>
<dbReference type="OrthoDB" id="5416097at2759"/>
<dbReference type="GeneID" id="8441642"/>
<dbReference type="VEuPathDB" id="FungiDB:UREG_06289"/>
<dbReference type="Pfam" id="PF13391">
    <property type="entry name" value="HNH_2"/>
    <property type="match status" value="1"/>
</dbReference>
<protein>
    <recommendedName>
        <fullName evidence="2">HNH nuclease domain-containing protein</fullName>
    </recommendedName>
</protein>
<dbReference type="InParanoid" id="C4JXB6"/>
<dbReference type="RefSeq" id="XP_002583322.1">
    <property type="nucleotide sequence ID" value="XM_002583276.1"/>
</dbReference>
<dbReference type="OMA" id="EMNEDQT"/>
<evidence type="ECO:0000313" key="4">
    <source>
        <dbReference type="Proteomes" id="UP000002058"/>
    </source>
</evidence>
<dbReference type="HOGENOM" id="CLU_039755_3_0_1"/>
<proteinExistence type="predicted"/>
<dbReference type="AlphaFoldDB" id="C4JXB6"/>
<gene>
    <name evidence="3" type="ORF">UREG_06289</name>
</gene>
<evidence type="ECO:0000256" key="1">
    <source>
        <dbReference type="SAM" id="MobiDB-lite"/>
    </source>
</evidence>
<dbReference type="eggNOG" id="ENOG502S620">
    <property type="taxonomic scope" value="Eukaryota"/>
</dbReference>
<name>C4JXB6_UNCRE</name>
<accession>C4JXB6</accession>
<dbReference type="KEGG" id="ure:UREG_06289"/>